<evidence type="ECO:0000256" key="4">
    <source>
        <dbReference type="ARBA" id="ARBA00011981"/>
    </source>
</evidence>
<keyword evidence="14" id="KW-0443">Lipid metabolism</keyword>
<dbReference type="InterPro" id="IPR011032">
    <property type="entry name" value="GroES-like_sf"/>
</dbReference>
<evidence type="ECO:0000313" key="36">
    <source>
        <dbReference type="EMBL" id="JAB65390.1"/>
    </source>
</evidence>
<evidence type="ECO:0000256" key="33">
    <source>
        <dbReference type="ARBA" id="ARBA00049179"/>
    </source>
</evidence>
<evidence type="ECO:0000256" key="5">
    <source>
        <dbReference type="ARBA" id="ARBA00012410"/>
    </source>
</evidence>
<evidence type="ECO:0000256" key="22">
    <source>
        <dbReference type="ARBA" id="ARBA00047742"/>
    </source>
</evidence>
<evidence type="ECO:0000256" key="12">
    <source>
        <dbReference type="ARBA" id="ARBA00022990"/>
    </source>
</evidence>
<evidence type="ECO:0000256" key="28">
    <source>
        <dbReference type="ARBA" id="ARBA00048387"/>
    </source>
</evidence>
<evidence type="ECO:0000256" key="29">
    <source>
        <dbReference type="ARBA" id="ARBA00048591"/>
    </source>
</evidence>
<comment type="catalytic activity">
    <reaction evidence="34">
        <text>hexanal + NADP(+) = (E)-hex-2-enal + NADPH + H(+)</text>
        <dbReference type="Rhea" id="RHEA:50776"/>
        <dbReference type="ChEBI" id="CHEBI:15378"/>
        <dbReference type="ChEBI" id="CHEBI:28913"/>
        <dbReference type="ChEBI" id="CHEBI:57783"/>
        <dbReference type="ChEBI" id="CHEBI:58349"/>
        <dbReference type="ChEBI" id="CHEBI:88528"/>
    </reaction>
    <physiologicalReaction direction="right-to-left" evidence="34">
        <dbReference type="Rhea" id="RHEA:50778"/>
    </physiologicalReaction>
</comment>
<reference evidence="36" key="1">
    <citation type="submission" date="2013-07" db="EMBL/GenBank/DDBJ databases">
        <title>Midgut Transcriptome Profiling of Anoplphora glabripennis, a Lignocellulose Degrading, Wood-Boring Cerambycid.</title>
        <authorList>
            <person name="Scully E.D."/>
            <person name="Hoover K."/>
            <person name="Carlson J.E."/>
            <person name="Tien M."/>
            <person name="Geib S.M."/>
        </authorList>
    </citation>
    <scope>NUCLEOTIDE SEQUENCE</scope>
</reference>
<comment type="catalytic activity">
    <reaction evidence="21">
        <text>decanal + NADP(+) = (2E)-decenal + NADPH + H(+)</text>
        <dbReference type="Rhea" id="RHEA:50612"/>
        <dbReference type="ChEBI" id="CHEBI:15378"/>
        <dbReference type="ChEBI" id="CHEBI:31457"/>
        <dbReference type="ChEBI" id="CHEBI:57783"/>
        <dbReference type="ChEBI" id="CHEBI:58349"/>
        <dbReference type="ChEBI" id="CHEBI:133455"/>
    </reaction>
    <physiologicalReaction direction="right-to-left" evidence="21">
        <dbReference type="Rhea" id="RHEA:50614"/>
    </physiologicalReaction>
</comment>
<evidence type="ECO:0000256" key="31">
    <source>
        <dbReference type="ARBA" id="ARBA00049068"/>
    </source>
</evidence>
<dbReference type="GO" id="GO:0005737">
    <property type="term" value="C:cytoplasm"/>
    <property type="evidence" value="ECO:0007669"/>
    <property type="project" value="UniProtKB-SubCell"/>
</dbReference>
<dbReference type="PANTHER" id="PTHR43205:SF7">
    <property type="entry name" value="PROSTAGLANDIN REDUCTASE 1"/>
    <property type="match status" value="1"/>
</dbReference>
<comment type="catalytic activity">
    <reaction evidence="22">
        <text>pentan-2-one + NADP(+) = (E)-pent-3-en-2-one + NADPH + H(+)</text>
        <dbReference type="Rhea" id="RHEA:50788"/>
        <dbReference type="ChEBI" id="CHEBI:15378"/>
        <dbReference type="ChEBI" id="CHEBI:16472"/>
        <dbReference type="ChEBI" id="CHEBI:57783"/>
        <dbReference type="ChEBI" id="CHEBI:58349"/>
        <dbReference type="ChEBI" id="CHEBI:145276"/>
    </reaction>
    <physiologicalReaction direction="right-to-left" evidence="22">
        <dbReference type="Rhea" id="RHEA:50790"/>
    </physiologicalReaction>
</comment>
<evidence type="ECO:0000256" key="2">
    <source>
        <dbReference type="ARBA" id="ARBA00010460"/>
    </source>
</evidence>
<evidence type="ECO:0000256" key="23">
    <source>
        <dbReference type="ARBA" id="ARBA00047871"/>
    </source>
</evidence>
<keyword evidence="11" id="KW-0521">NADP</keyword>
<evidence type="ECO:0000256" key="17">
    <source>
        <dbReference type="ARBA" id="ARBA00032255"/>
    </source>
</evidence>
<dbReference type="InterPro" id="IPR036291">
    <property type="entry name" value="NAD(P)-bd_dom_sf"/>
</dbReference>
<dbReference type="AlphaFoldDB" id="V5G5N6"/>
<evidence type="ECO:0000256" key="14">
    <source>
        <dbReference type="ARBA" id="ARBA00023098"/>
    </source>
</evidence>
<evidence type="ECO:0000256" key="24">
    <source>
        <dbReference type="ARBA" id="ARBA00047878"/>
    </source>
</evidence>
<comment type="catalytic activity">
    <reaction evidence="26">
        <text>nonan-2-one + NADP(+) = (3E)-nonen-2-one + NADPH + H(+)</text>
        <dbReference type="Rhea" id="RHEA:50616"/>
        <dbReference type="ChEBI" id="CHEBI:15378"/>
        <dbReference type="ChEBI" id="CHEBI:57783"/>
        <dbReference type="ChEBI" id="CHEBI:58349"/>
        <dbReference type="ChEBI" id="CHEBI:77927"/>
        <dbReference type="ChEBI" id="CHEBI:133457"/>
    </reaction>
    <physiologicalReaction direction="right-to-left" evidence="26">
        <dbReference type="Rhea" id="RHEA:50618"/>
    </physiologicalReaction>
</comment>
<comment type="catalytic activity">
    <reaction evidence="29">
        <text>20-hydroxy-leukotriene B4 + NADP(+) = 12-oxo-20-hydroxy-leukotriene B4 + NADPH + H(+)</text>
        <dbReference type="Rhea" id="RHEA:51208"/>
        <dbReference type="ChEBI" id="CHEBI:15378"/>
        <dbReference type="ChEBI" id="CHEBI:57460"/>
        <dbReference type="ChEBI" id="CHEBI:57783"/>
        <dbReference type="ChEBI" id="CHEBI:58349"/>
        <dbReference type="ChEBI" id="CHEBI:133346"/>
    </reaction>
    <physiologicalReaction direction="left-to-right" evidence="29">
        <dbReference type="Rhea" id="RHEA:51209"/>
    </physiologicalReaction>
</comment>
<evidence type="ECO:0000256" key="9">
    <source>
        <dbReference type="ARBA" id="ARBA00022553"/>
    </source>
</evidence>
<keyword evidence="10" id="KW-0276">Fatty acid metabolism</keyword>
<evidence type="ECO:0000256" key="13">
    <source>
        <dbReference type="ARBA" id="ARBA00023002"/>
    </source>
</evidence>
<keyword evidence="15" id="KW-0379">Hydroxylation</keyword>
<dbReference type="GO" id="GO:0006693">
    <property type="term" value="P:prostaglandin metabolic process"/>
    <property type="evidence" value="ECO:0007669"/>
    <property type="project" value="UniProtKB-KW"/>
</dbReference>
<protein>
    <recommendedName>
        <fullName evidence="6">Prostaglandin reductase 1</fullName>
        <ecNumber evidence="4">1.3.1.48</ecNumber>
        <ecNumber evidence="5">1.3.1.74</ecNumber>
    </recommendedName>
    <alternativeName>
        <fullName evidence="19">15-oxoprostaglandin 13-reductase</fullName>
    </alternativeName>
    <alternativeName>
        <fullName evidence="17">Dithiolethione-inducible gene 1 protein</fullName>
    </alternativeName>
    <alternativeName>
        <fullName evidence="16">Leukotriene B4 12-hydroxydehydrogenase</fullName>
    </alternativeName>
    <alternativeName>
        <fullName evidence="18">NAD(P)H-dependent alkenal/one oxidoreductase</fullName>
    </alternativeName>
</protein>
<dbReference type="Pfam" id="PF00107">
    <property type="entry name" value="ADH_zinc_N"/>
    <property type="match status" value="1"/>
</dbReference>
<evidence type="ECO:0000256" key="7">
    <source>
        <dbReference type="ARBA" id="ARBA00022490"/>
    </source>
</evidence>
<dbReference type="Gene3D" id="3.90.180.10">
    <property type="entry name" value="Medium-chain alcohol dehydrogenases, catalytic domain"/>
    <property type="match status" value="1"/>
</dbReference>
<dbReference type="GO" id="GO:0047522">
    <property type="term" value="F:15-oxoprostaglandin 13-reductase [NAD(P)+] activity"/>
    <property type="evidence" value="ECO:0007669"/>
    <property type="project" value="UniProtKB-EC"/>
</dbReference>
<keyword evidence="13" id="KW-0560">Oxidoreductase</keyword>
<evidence type="ECO:0000256" key="16">
    <source>
        <dbReference type="ARBA" id="ARBA00031851"/>
    </source>
</evidence>
<evidence type="ECO:0000256" key="8">
    <source>
        <dbReference type="ARBA" id="ARBA00022501"/>
    </source>
</evidence>
<comment type="catalytic activity">
    <reaction evidence="30">
        <text>6-trans-leukotriene B4 + NADP(+) = 12-oxo-(5S)-hydroxy-(6E,8E,10E,14Z)-eicosatetraenoate + NADPH + H(+)</text>
        <dbReference type="Rhea" id="RHEA:51204"/>
        <dbReference type="ChEBI" id="CHEBI:15378"/>
        <dbReference type="ChEBI" id="CHEBI:57783"/>
        <dbReference type="ChEBI" id="CHEBI:58349"/>
        <dbReference type="ChEBI" id="CHEBI:90723"/>
        <dbReference type="ChEBI" id="CHEBI:133974"/>
    </reaction>
    <physiologicalReaction direction="left-to-right" evidence="30">
        <dbReference type="Rhea" id="RHEA:51205"/>
    </physiologicalReaction>
</comment>
<comment type="catalytic activity">
    <reaction evidence="25">
        <text>dodecanal + NADP(+) = (2E)-dodecenal + NADPH + H(+)</text>
        <dbReference type="Rhea" id="RHEA:50784"/>
        <dbReference type="ChEBI" id="CHEBI:15378"/>
        <dbReference type="ChEBI" id="CHEBI:27836"/>
        <dbReference type="ChEBI" id="CHEBI:57783"/>
        <dbReference type="ChEBI" id="CHEBI:58349"/>
        <dbReference type="ChEBI" id="CHEBI:133741"/>
    </reaction>
    <physiologicalReaction direction="right-to-left" evidence="25">
        <dbReference type="Rhea" id="RHEA:50786"/>
    </physiologicalReaction>
</comment>
<dbReference type="FunFam" id="3.40.50.720:FF:000121">
    <property type="entry name" value="Prostaglandin reductase 2"/>
    <property type="match status" value="1"/>
</dbReference>
<dbReference type="SUPFAM" id="SSF51735">
    <property type="entry name" value="NAD(P)-binding Rossmann-fold domains"/>
    <property type="match status" value="1"/>
</dbReference>
<dbReference type="InterPro" id="IPR014190">
    <property type="entry name" value="PTGR1"/>
</dbReference>
<evidence type="ECO:0000256" key="30">
    <source>
        <dbReference type="ARBA" id="ARBA00048953"/>
    </source>
</evidence>
<name>V5G5N6_ANOGL</name>
<evidence type="ECO:0000256" key="18">
    <source>
        <dbReference type="ARBA" id="ARBA00032297"/>
    </source>
</evidence>
<comment type="subunit">
    <text evidence="3">Monomer or homodimer.</text>
</comment>
<evidence type="ECO:0000256" key="15">
    <source>
        <dbReference type="ARBA" id="ARBA00023278"/>
    </source>
</evidence>
<accession>V5G5N6</accession>
<dbReference type="Pfam" id="PF16884">
    <property type="entry name" value="ADH_N_2"/>
    <property type="match status" value="1"/>
</dbReference>
<comment type="catalytic activity">
    <reaction evidence="27">
        <text>13,14-dihydro-15-oxo-PGF2alpha + NADP(+) = 15-oxoprostaglandin F2alpha + NADPH + H(+)</text>
        <dbReference type="Rhea" id="RHEA:50588"/>
        <dbReference type="ChEBI" id="CHEBI:15378"/>
        <dbReference type="ChEBI" id="CHEBI:57783"/>
        <dbReference type="ChEBI" id="CHEBI:58349"/>
        <dbReference type="ChEBI" id="CHEBI:133374"/>
        <dbReference type="ChEBI" id="CHEBI:133409"/>
    </reaction>
    <physiologicalReaction direction="right-to-left" evidence="27">
        <dbReference type="Rhea" id="RHEA:50590"/>
    </physiologicalReaction>
</comment>
<comment type="similarity">
    <text evidence="2">Belongs to the NADP-dependent oxidoreductase L4BD family.</text>
</comment>
<feature type="domain" description="Enoyl reductase (ER)" evidence="35">
    <location>
        <begin position="42"/>
        <end position="354"/>
    </location>
</feature>
<evidence type="ECO:0000256" key="32">
    <source>
        <dbReference type="ARBA" id="ARBA00049070"/>
    </source>
</evidence>
<comment type="catalytic activity">
    <reaction evidence="28">
        <text>4-hydroxynonanal + NADP(+) = (E)-4-hydroxynon-2-enal + NADPH + H(+)</text>
        <dbReference type="Rhea" id="RHEA:64736"/>
        <dbReference type="ChEBI" id="CHEBI:15378"/>
        <dbReference type="ChEBI" id="CHEBI:57783"/>
        <dbReference type="ChEBI" id="CHEBI:58349"/>
        <dbReference type="ChEBI" id="CHEBI:58968"/>
        <dbReference type="ChEBI" id="CHEBI:156112"/>
    </reaction>
    <physiologicalReaction direction="right-to-left" evidence="28">
        <dbReference type="Rhea" id="RHEA:64738"/>
    </physiologicalReaction>
</comment>
<dbReference type="InterPro" id="IPR041694">
    <property type="entry name" value="ADH_N_2"/>
</dbReference>
<keyword evidence="8" id="KW-0644">Prostaglandin metabolism</keyword>
<keyword evidence="12" id="KW-0007">Acetylation</keyword>
<dbReference type="EC" id="1.3.1.74" evidence="5"/>
<evidence type="ECO:0000256" key="1">
    <source>
        <dbReference type="ARBA" id="ARBA00004496"/>
    </source>
</evidence>
<dbReference type="EMBL" id="GALX01003076">
    <property type="protein sequence ID" value="JAB65390.1"/>
    <property type="molecule type" value="Transcribed_RNA"/>
</dbReference>
<comment type="catalytic activity">
    <reaction evidence="31">
        <text>(5S,12S)-dihydroxy-(6E,10E,12E,14Z)-eicosatetraenoate + NADP(+) = 12-oxo-(5S)-hydroxy-(6E,8E,10E,14Z)-eicosatetraenoate + NADPH + H(+)</text>
        <dbReference type="Rhea" id="RHEA:51212"/>
        <dbReference type="ChEBI" id="CHEBI:15378"/>
        <dbReference type="ChEBI" id="CHEBI:57783"/>
        <dbReference type="ChEBI" id="CHEBI:58349"/>
        <dbReference type="ChEBI" id="CHEBI:133974"/>
        <dbReference type="ChEBI" id="CHEBI:133975"/>
    </reaction>
    <physiologicalReaction direction="left-to-right" evidence="31">
        <dbReference type="Rhea" id="RHEA:51213"/>
    </physiologicalReaction>
</comment>
<dbReference type="InterPro" id="IPR045010">
    <property type="entry name" value="MDR_fam"/>
</dbReference>
<evidence type="ECO:0000256" key="34">
    <source>
        <dbReference type="ARBA" id="ARBA00049368"/>
    </source>
</evidence>
<evidence type="ECO:0000256" key="27">
    <source>
        <dbReference type="ARBA" id="ARBA00048290"/>
    </source>
</evidence>
<comment type="catalytic activity">
    <reaction evidence="20">
        <text>octanal + NADP(+) = (2E)-octenal + NADPH + H(+)</text>
        <dbReference type="Rhea" id="RHEA:50780"/>
        <dbReference type="ChEBI" id="CHEBI:15378"/>
        <dbReference type="ChEBI" id="CHEBI:17935"/>
        <dbReference type="ChEBI" id="CHEBI:57783"/>
        <dbReference type="ChEBI" id="CHEBI:58349"/>
        <dbReference type="ChEBI" id="CHEBI:61748"/>
    </reaction>
    <physiologicalReaction direction="right-to-left" evidence="20">
        <dbReference type="Rhea" id="RHEA:50782"/>
    </physiologicalReaction>
</comment>
<comment type="catalytic activity">
    <reaction evidence="33">
        <text>an n-alkanal + NADP(+) = an alk-2-enal + NADPH + H(+)</text>
        <dbReference type="Rhea" id="RHEA:13737"/>
        <dbReference type="ChEBI" id="CHEBI:12834"/>
        <dbReference type="ChEBI" id="CHEBI:13757"/>
        <dbReference type="ChEBI" id="CHEBI:15378"/>
        <dbReference type="ChEBI" id="CHEBI:57783"/>
        <dbReference type="ChEBI" id="CHEBI:58349"/>
        <dbReference type="EC" id="1.3.1.74"/>
    </reaction>
    <physiologicalReaction direction="right-to-left" evidence="33">
        <dbReference type="Rhea" id="RHEA:13739"/>
    </physiologicalReaction>
</comment>
<sequence length="356" mass="39169">MNNIRMFLSKTSVKMARAFGDARPINAKVFTFVKQFDGFPKETDLKLVEEELPPLKNGEFLSEAVYLSVDPYMRGYAPTLKLGSTFIGSQVAKVIESKNPKFPVGKHVVGEFGWRTHTISTGEKLTSGLAGAWLIPNFGELPLSLALGTLGMPGNTAYFGLLELCQPKPGETVVVTGAGGAVGNVVGQIAKIKGCKVIGVTGSDEKGKWLVEDLGFDNFINYKTDDVKQKLKEYAPNGIDCYFDNVGGEISNTIMYCMNLFGRVAVSGAISAYNDKSIPTATIAQYPLLSHQLRMEGFIVHRWADRWFEGIKQNRTWIQEGKLKYPETVTEGFENMFKAFTDMLNGVNFGKAIVKV</sequence>
<dbReference type="InterPro" id="IPR020843">
    <property type="entry name" value="ER"/>
</dbReference>
<evidence type="ECO:0000256" key="11">
    <source>
        <dbReference type="ARBA" id="ARBA00022857"/>
    </source>
</evidence>
<evidence type="ECO:0000256" key="20">
    <source>
        <dbReference type="ARBA" id="ARBA00047461"/>
    </source>
</evidence>
<dbReference type="GO" id="GO:0032440">
    <property type="term" value="F:2-alkenal reductase [NAD(P)H] activity"/>
    <property type="evidence" value="ECO:0007669"/>
    <property type="project" value="UniProtKB-EC"/>
</dbReference>
<comment type="catalytic activity">
    <reaction evidence="24">
        <text>13,14-dihydro-15-oxo-prostaglandin F1alpha + NADP(+) = 15-oxoprostaglandin F1alpha + NADPH + H(+)</text>
        <dbReference type="Rhea" id="RHEA:50592"/>
        <dbReference type="ChEBI" id="CHEBI:15378"/>
        <dbReference type="ChEBI" id="CHEBI:57783"/>
        <dbReference type="ChEBI" id="CHEBI:58349"/>
        <dbReference type="ChEBI" id="CHEBI:79072"/>
        <dbReference type="ChEBI" id="CHEBI:133411"/>
    </reaction>
    <physiologicalReaction direction="right-to-left" evidence="24">
        <dbReference type="Rhea" id="RHEA:50594"/>
    </physiologicalReaction>
</comment>
<evidence type="ECO:0000256" key="21">
    <source>
        <dbReference type="ARBA" id="ARBA00047617"/>
    </source>
</evidence>
<dbReference type="OrthoDB" id="809632at2759"/>
<evidence type="ECO:0000256" key="3">
    <source>
        <dbReference type="ARBA" id="ARBA00011852"/>
    </source>
</evidence>
<evidence type="ECO:0000256" key="26">
    <source>
        <dbReference type="ARBA" id="ARBA00048066"/>
    </source>
</evidence>
<evidence type="ECO:0000256" key="19">
    <source>
        <dbReference type="ARBA" id="ARBA00033119"/>
    </source>
</evidence>
<comment type="catalytic activity">
    <reaction evidence="23">
        <text>leukotriene B4 + NADP(+) = 12-oxo-leukotriene B4 + NADPH + H(+)</text>
        <dbReference type="Rhea" id="RHEA:50608"/>
        <dbReference type="ChEBI" id="CHEBI:15378"/>
        <dbReference type="ChEBI" id="CHEBI:57461"/>
        <dbReference type="ChEBI" id="CHEBI:57783"/>
        <dbReference type="ChEBI" id="CHEBI:58349"/>
        <dbReference type="ChEBI" id="CHEBI:133309"/>
    </reaction>
    <physiologicalReaction direction="left-to-right" evidence="23">
        <dbReference type="Rhea" id="RHEA:50609"/>
    </physiologicalReaction>
</comment>
<proteinExistence type="inferred from homology"/>
<gene>
    <name evidence="36" type="primary">PTGR1</name>
</gene>
<comment type="catalytic activity">
    <reaction evidence="32">
        <text>13,14-dihydro-15-oxo-prostaglandin E1 + NADP(+) = 15-oxoprostaglandin E1 + NADPH + H(+)</text>
        <dbReference type="Rhea" id="RHEA:50584"/>
        <dbReference type="ChEBI" id="CHEBI:15378"/>
        <dbReference type="ChEBI" id="CHEBI:57401"/>
        <dbReference type="ChEBI" id="CHEBI:57783"/>
        <dbReference type="ChEBI" id="CHEBI:58349"/>
        <dbReference type="ChEBI" id="CHEBI:133408"/>
    </reaction>
    <physiologicalReaction direction="right-to-left" evidence="32">
        <dbReference type="Rhea" id="RHEA:50586"/>
    </physiologicalReaction>
</comment>
<dbReference type="PANTHER" id="PTHR43205">
    <property type="entry name" value="PROSTAGLANDIN REDUCTASE"/>
    <property type="match status" value="1"/>
</dbReference>
<dbReference type="EC" id="1.3.1.48" evidence="4"/>
<dbReference type="InterPro" id="IPR013149">
    <property type="entry name" value="ADH-like_C"/>
</dbReference>
<evidence type="ECO:0000256" key="6">
    <source>
        <dbReference type="ARBA" id="ARBA00020651"/>
    </source>
</evidence>
<dbReference type="Gene3D" id="3.40.50.720">
    <property type="entry name" value="NAD(P)-binding Rossmann-like Domain"/>
    <property type="match status" value="1"/>
</dbReference>
<dbReference type="SUPFAM" id="SSF50129">
    <property type="entry name" value="GroES-like"/>
    <property type="match status" value="2"/>
</dbReference>
<dbReference type="SMART" id="SM00829">
    <property type="entry name" value="PKS_ER"/>
    <property type="match status" value="1"/>
</dbReference>
<evidence type="ECO:0000256" key="25">
    <source>
        <dbReference type="ARBA" id="ARBA00047903"/>
    </source>
</evidence>
<comment type="subcellular location">
    <subcellularLocation>
        <location evidence="1">Cytoplasm</location>
    </subcellularLocation>
</comment>
<dbReference type="KEGG" id="agb:108909268"/>
<dbReference type="CDD" id="cd08294">
    <property type="entry name" value="leukotriene_B4_DH_like"/>
    <property type="match status" value="1"/>
</dbReference>
<evidence type="ECO:0000256" key="10">
    <source>
        <dbReference type="ARBA" id="ARBA00022832"/>
    </source>
</evidence>
<dbReference type="GeneID" id="108909268"/>
<keyword evidence="7" id="KW-0963">Cytoplasm</keyword>
<evidence type="ECO:0000259" key="35">
    <source>
        <dbReference type="SMART" id="SM00829"/>
    </source>
</evidence>
<keyword evidence="9" id="KW-0597">Phosphoprotein</keyword>
<organism evidence="36">
    <name type="scientific">Anoplophora glabripennis</name>
    <name type="common">Asian longhorn beetle</name>
    <name type="synonym">Anoplophora nobilis</name>
    <dbReference type="NCBI Taxonomy" id="217634"/>
    <lineage>
        <taxon>Eukaryota</taxon>
        <taxon>Metazoa</taxon>
        <taxon>Ecdysozoa</taxon>
        <taxon>Arthropoda</taxon>
        <taxon>Hexapoda</taxon>
        <taxon>Insecta</taxon>
        <taxon>Pterygota</taxon>
        <taxon>Neoptera</taxon>
        <taxon>Endopterygota</taxon>
        <taxon>Coleoptera</taxon>
        <taxon>Polyphaga</taxon>
        <taxon>Cucujiformia</taxon>
        <taxon>Chrysomeloidea</taxon>
        <taxon>Cerambycidae</taxon>
        <taxon>Lamiinae</taxon>
        <taxon>Lamiini</taxon>
        <taxon>Anoplophora</taxon>
    </lineage>
</organism>